<dbReference type="PANTHER" id="PTHR22674:SF6">
    <property type="entry name" value="NTPASE KAP FAMILY P-LOOP DOMAIN-CONTAINING PROTEIN 1"/>
    <property type="match status" value="1"/>
</dbReference>
<comment type="caution">
    <text evidence="2">The sequence shown here is derived from an EMBL/GenBank/DDBJ whole genome shotgun (WGS) entry which is preliminary data.</text>
</comment>
<dbReference type="Pfam" id="PF07693">
    <property type="entry name" value="KAP_NTPase"/>
    <property type="match status" value="1"/>
</dbReference>
<protein>
    <submittedName>
        <fullName evidence="2">KAP family NTPase</fullName>
    </submittedName>
</protein>
<dbReference type="SUPFAM" id="SSF52540">
    <property type="entry name" value="P-loop containing nucleoside triphosphate hydrolases"/>
    <property type="match status" value="1"/>
</dbReference>
<gene>
    <name evidence="2" type="ORF">H9785_03000</name>
</gene>
<dbReference type="PANTHER" id="PTHR22674">
    <property type="entry name" value="NTPASE, KAP FAMILY P-LOOP DOMAIN-CONTAINING 1"/>
    <property type="match status" value="1"/>
</dbReference>
<dbReference type="InterPro" id="IPR027417">
    <property type="entry name" value="P-loop_NTPase"/>
</dbReference>
<dbReference type="Proteomes" id="UP000823860">
    <property type="component" value="Unassembled WGS sequence"/>
</dbReference>
<evidence type="ECO:0000313" key="2">
    <source>
        <dbReference type="EMBL" id="HJA82932.1"/>
    </source>
</evidence>
<dbReference type="InterPro" id="IPR052754">
    <property type="entry name" value="NTPase_KAP_P-loop"/>
</dbReference>
<sequence length="589" mass="66708">MKSSIIDVPRKPSQADLFGIQVYQDALIKYIRLTDTPITIALQGEWGSGKTSLMNQLRYNLCDQEGAPYFAVWINTWQFSLMKTPQQAIISILEGIINQIGQLNPNKHKWEESKRKIGGVFKKMATIGTKVAAGVVGVEGDVVDDLFSPDARESDIAQLKEEIARLIEDALAHDASKQGFTFYIDDLDRIDPPVAVEILELLKNIFDLERCVFILAIDYDVVIKGLKPKFGELTESNEREFRSFFDKIIQLPFSMPVASYNVDTFLVDALRKIEFFTDEELDNPQLAEDLSEIARLSVGSNPRSLKRLTNTLALISLINEAQASQDARSQPLLAGKELNFALVCMQIAYPYIYNQLTEEPDFKNWNDRIASRLKLRPLTEVEKASLDSVEEFDEEWEKVLFRMCQKETYLSTRTFSVSGLLNKIAGLVGNDAELGSAIAATLELSAVTNLKAFDGPLKKTFKFNRDTNSYRYNGRVYAKKIDLVRDVVADYVRAHPDLTHEQLKAAFPIKKNMDVIFMDFERYQAIKAEKGKVEFFGNRTMDDTIRLADKNILICSNWPTTSQGKPAEFSKFIDVARARHGIRIEPCQG</sequence>
<proteinExistence type="predicted"/>
<evidence type="ECO:0000259" key="1">
    <source>
        <dbReference type="Pfam" id="PF07693"/>
    </source>
</evidence>
<dbReference type="Gene3D" id="3.40.50.300">
    <property type="entry name" value="P-loop containing nucleotide triphosphate hydrolases"/>
    <property type="match status" value="1"/>
</dbReference>
<dbReference type="EMBL" id="DWZE01000041">
    <property type="protein sequence ID" value="HJA82932.1"/>
    <property type="molecule type" value="Genomic_DNA"/>
</dbReference>
<dbReference type="AlphaFoldDB" id="A0A9D2HRY2"/>
<reference evidence="2" key="1">
    <citation type="journal article" date="2021" name="PeerJ">
        <title>Extensive microbial diversity within the chicken gut microbiome revealed by metagenomics and culture.</title>
        <authorList>
            <person name="Gilroy R."/>
            <person name="Ravi A."/>
            <person name="Getino M."/>
            <person name="Pursley I."/>
            <person name="Horton D.L."/>
            <person name="Alikhan N.F."/>
            <person name="Baker D."/>
            <person name="Gharbi K."/>
            <person name="Hall N."/>
            <person name="Watson M."/>
            <person name="Adriaenssens E.M."/>
            <person name="Foster-Nyarko E."/>
            <person name="Jarju S."/>
            <person name="Secka A."/>
            <person name="Antonio M."/>
            <person name="Oren A."/>
            <person name="Chaudhuri R.R."/>
            <person name="La Ragione R."/>
            <person name="Hildebrand F."/>
            <person name="Pallen M.J."/>
        </authorList>
    </citation>
    <scope>NUCLEOTIDE SEQUENCE</scope>
    <source>
        <strain evidence="2">ChiHecec1B25-7008</strain>
    </source>
</reference>
<dbReference type="InterPro" id="IPR011646">
    <property type="entry name" value="KAP_P-loop"/>
</dbReference>
<feature type="domain" description="KAP NTPase" evidence="1">
    <location>
        <begin position="22"/>
        <end position="316"/>
    </location>
</feature>
<accession>A0A9D2HRY2</accession>
<name>A0A9D2HRY2_9BACE</name>
<evidence type="ECO:0000313" key="3">
    <source>
        <dbReference type="Proteomes" id="UP000823860"/>
    </source>
</evidence>
<organism evidence="2 3">
    <name type="scientific">Candidatus Bacteroides intestinavium</name>
    <dbReference type="NCBI Taxonomy" id="2838469"/>
    <lineage>
        <taxon>Bacteria</taxon>
        <taxon>Pseudomonadati</taxon>
        <taxon>Bacteroidota</taxon>
        <taxon>Bacteroidia</taxon>
        <taxon>Bacteroidales</taxon>
        <taxon>Bacteroidaceae</taxon>
        <taxon>Bacteroides</taxon>
    </lineage>
</organism>
<reference evidence="2" key="2">
    <citation type="submission" date="2021-04" db="EMBL/GenBank/DDBJ databases">
        <authorList>
            <person name="Gilroy R."/>
        </authorList>
    </citation>
    <scope>NUCLEOTIDE SEQUENCE</scope>
    <source>
        <strain evidence="2">ChiHecec1B25-7008</strain>
    </source>
</reference>